<evidence type="ECO:0000256" key="1">
    <source>
        <dbReference type="ARBA" id="ARBA00004123"/>
    </source>
</evidence>
<feature type="compositionally biased region" description="Low complexity" evidence="7">
    <location>
        <begin position="9"/>
        <end position="34"/>
    </location>
</feature>
<evidence type="ECO:0000256" key="3">
    <source>
        <dbReference type="ARBA" id="ARBA00023015"/>
    </source>
</evidence>
<feature type="compositionally biased region" description="Polar residues" evidence="7">
    <location>
        <begin position="103"/>
        <end position="112"/>
    </location>
</feature>
<dbReference type="GO" id="GO:0043565">
    <property type="term" value="F:sequence-specific DNA binding"/>
    <property type="evidence" value="ECO:0007669"/>
    <property type="project" value="InterPro"/>
</dbReference>
<dbReference type="GO" id="GO:0005634">
    <property type="term" value="C:nucleus"/>
    <property type="evidence" value="ECO:0007669"/>
    <property type="project" value="UniProtKB-SubCell"/>
</dbReference>
<evidence type="ECO:0000256" key="4">
    <source>
        <dbReference type="ARBA" id="ARBA00023125"/>
    </source>
</evidence>
<dbReference type="PROSITE" id="PS50217">
    <property type="entry name" value="BZIP"/>
    <property type="match status" value="1"/>
</dbReference>
<accession>A0A2P2JJ28</accession>
<dbReference type="InterPro" id="IPR045314">
    <property type="entry name" value="bZIP_plant_GBF1"/>
</dbReference>
<keyword evidence="4" id="KW-0238">DNA-binding</keyword>
<dbReference type="PANTHER" id="PTHR45967">
    <property type="entry name" value="G-BOX-BINDING FACTOR 3-RELATED"/>
    <property type="match status" value="1"/>
</dbReference>
<evidence type="ECO:0000256" key="7">
    <source>
        <dbReference type="SAM" id="MobiDB-lite"/>
    </source>
</evidence>
<keyword evidence="5" id="KW-0804">Transcription</keyword>
<evidence type="ECO:0000256" key="2">
    <source>
        <dbReference type="ARBA" id="ARBA00007163"/>
    </source>
</evidence>
<dbReference type="InterPro" id="IPR004827">
    <property type="entry name" value="bZIP"/>
</dbReference>
<name>A0A2P2JJ28_RHIMU</name>
<feature type="domain" description="BZIP" evidence="8">
    <location>
        <begin position="161"/>
        <end position="224"/>
    </location>
</feature>
<dbReference type="GO" id="GO:0003700">
    <property type="term" value="F:DNA-binding transcription factor activity"/>
    <property type="evidence" value="ECO:0007669"/>
    <property type="project" value="InterPro"/>
</dbReference>
<feature type="region of interest" description="Disordered" evidence="7">
    <location>
        <begin position="56"/>
        <end position="159"/>
    </location>
</feature>
<dbReference type="SUPFAM" id="SSF57959">
    <property type="entry name" value="Leucine zipper domain"/>
    <property type="match status" value="1"/>
</dbReference>
<evidence type="ECO:0000313" key="9">
    <source>
        <dbReference type="EMBL" id="MBW93482.1"/>
    </source>
</evidence>
<reference evidence="9" key="1">
    <citation type="submission" date="2018-02" db="EMBL/GenBank/DDBJ databases">
        <title>Rhizophora mucronata_Transcriptome.</title>
        <authorList>
            <person name="Meera S.P."/>
            <person name="Sreeshan A."/>
            <person name="Augustine A."/>
        </authorList>
    </citation>
    <scope>NUCLEOTIDE SEQUENCE</scope>
    <source>
        <tissue evidence="9">Leaf</tissue>
    </source>
</reference>
<protein>
    <submittedName>
        <fullName evidence="9">BZIP transcription factor family protein</fullName>
    </submittedName>
</protein>
<feature type="compositionally biased region" description="Low complexity" evidence="7">
    <location>
        <begin position="85"/>
        <end position="98"/>
    </location>
</feature>
<dbReference type="InterPro" id="IPR044827">
    <property type="entry name" value="GBF-like"/>
</dbReference>
<proteinExistence type="inferred from homology"/>
<sequence length="512" mass="55901">MDLEMGLVSSWNSSSSSPSFSSASSSPSRSSSSSVVVAVADRIELEAAEALADLAHSAKRESCGGDSGSQWGCKGKRAKKRVKSESPAADSFSDAAPPRLSTDRTVGNQQLCEPTCLKMEPDPAKVEPDGDLPKSSPRCAKSYPPLGGGRSRQNLTEAEKEERRLRRILANRESARQTIRRRQALCEELTRKAADLAWENQNLSREMELALKEYQSLETTNKHLKAQLFKVIKIEAEESPAALQPGPLGIYGTPSTNYPLLLYNQHPFSQFCLLSILQTSNPAQSHHRSPRAVVIPSNISMPVDGELESCQQEQETCLNVGGTIAPLYVVPCPWFFPLPDPSNGLQPLRSFSLKHVQNAASTNNQGSSSTSSGVATFLENGHPSLLVKVKSEAASSTEVRVIDDLSETRVGLPADELGQCGVNYPKEMITNFVVRSPVKNESGPQSVYASIRPGICSKSSQLISAPPEKNEDPFKFQIEKLLDATAATEARRRRKELTKLKNLHRRQCQTNC</sequence>
<comment type="subcellular location">
    <subcellularLocation>
        <location evidence="1">Nucleus</location>
    </subcellularLocation>
</comment>
<dbReference type="Gene3D" id="1.20.5.170">
    <property type="match status" value="1"/>
</dbReference>
<keyword evidence="3" id="KW-0805">Transcription regulation</keyword>
<dbReference type="SMART" id="SM00338">
    <property type="entry name" value="BRLZ"/>
    <property type="match status" value="1"/>
</dbReference>
<dbReference type="CDD" id="cd14702">
    <property type="entry name" value="bZIP_plant_GBF1"/>
    <property type="match status" value="1"/>
</dbReference>
<feature type="region of interest" description="Disordered" evidence="7">
    <location>
        <begin position="1"/>
        <end position="36"/>
    </location>
</feature>
<dbReference type="AlphaFoldDB" id="A0A2P2JJ28"/>
<evidence type="ECO:0000256" key="6">
    <source>
        <dbReference type="ARBA" id="ARBA00023242"/>
    </source>
</evidence>
<comment type="similarity">
    <text evidence="2">Belongs to the bZIP family.</text>
</comment>
<dbReference type="EMBL" id="GGEC01012999">
    <property type="protein sequence ID" value="MBW93482.1"/>
    <property type="molecule type" value="Transcribed_RNA"/>
</dbReference>
<dbReference type="PANTHER" id="PTHR45967:SF28">
    <property type="entry name" value="BASIC-LEUCINE ZIPPER (BZIP) TRANSCRIPTION FACTOR FAMILY PROTEIN"/>
    <property type="match status" value="1"/>
</dbReference>
<evidence type="ECO:0000259" key="8">
    <source>
        <dbReference type="PROSITE" id="PS50217"/>
    </source>
</evidence>
<organism evidence="9">
    <name type="scientific">Rhizophora mucronata</name>
    <name type="common">Asiatic mangrove</name>
    <dbReference type="NCBI Taxonomy" id="61149"/>
    <lineage>
        <taxon>Eukaryota</taxon>
        <taxon>Viridiplantae</taxon>
        <taxon>Streptophyta</taxon>
        <taxon>Embryophyta</taxon>
        <taxon>Tracheophyta</taxon>
        <taxon>Spermatophyta</taxon>
        <taxon>Magnoliopsida</taxon>
        <taxon>eudicotyledons</taxon>
        <taxon>Gunneridae</taxon>
        <taxon>Pentapetalae</taxon>
        <taxon>rosids</taxon>
        <taxon>fabids</taxon>
        <taxon>Malpighiales</taxon>
        <taxon>Rhizophoraceae</taxon>
        <taxon>Rhizophora</taxon>
    </lineage>
</organism>
<evidence type="ECO:0000256" key="5">
    <source>
        <dbReference type="ARBA" id="ARBA00023163"/>
    </source>
</evidence>
<dbReference type="Pfam" id="PF00170">
    <property type="entry name" value="bZIP_1"/>
    <property type="match status" value="1"/>
</dbReference>
<keyword evidence="6" id="KW-0539">Nucleus</keyword>
<feature type="compositionally biased region" description="Basic and acidic residues" evidence="7">
    <location>
        <begin position="119"/>
        <end position="132"/>
    </location>
</feature>
<dbReference type="InterPro" id="IPR046347">
    <property type="entry name" value="bZIP_sf"/>
</dbReference>